<feature type="domain" description="Cytochrome b/b6 N-terminal region profile" evidence="20">
    <location>
        <begin position="35"/>
        <end position="261"/>
    </location>
</feature>
<dbReference type="PANTHER" id="PTHR19271:SF16">
    <property type="entry name" value="CYTOCHROME B"/>
    <property type="match status" value="1"/>
</dbReference>
<evidence type="ECO:0000256" key="11">
    <source>
        <dbReference type="ARBA" id="ARBA00022967"/>
    </source>
</evidence>
<feature type="transmembrane region" description="Helical" evidence="19">
    <location>
        <begin position="352"/>
        <end position="375"/>
    </location>
</feature>
<evidence type="ECO:0000256" key="10">
    <source>
        <dbReference type="ARBA" id="ARBA00022723"/>
    </source>
</evidence>
<comment type="catalytic activity">
    <reaction evidence="16">
        <text>a quinol + 2 Fe(III)-[cytochrome c](out) = a quinone + 2 Fe(II)-[cytochrome c](out) + 2 H(+)(out)</text>
        <dbReference type="Rhea" id="RHEA:11484"/>
        <dbReference type="Rhea" id="RHEA-COMP:10350"/>
        <dbReference type="Rhea" id="RHEA-COMP:14399"/>
        <dbReference type="ChEBI" id="CHEBI:15378"/>
        <dbReference type="ChEBI" id="CHEBI:24646"/>
        <dbReference type="ChEBI" id="CHEBI:29033"/>
        <dbReference type="ChEBI" id="CHEBI:29034"/>
        <dbReference type="ChEBI" id="CHEBI:132124"/>
        <dbReference type="EC" id="7.1.1.8"/>
    </reaction>
</comment>
<feature type="transmembrane region" description="Helical" evidence="19">
    <location>
        <begin position="395"/>
        <end position="416"/>
    </location>
</feature>
<feature type="transmembrane region" description="Helical" evidence="19">
    <location>
        <begin position="164"/>
        <end position="184"/>
    </location>
</feature>
<dbReference type="InterPro" id="IPR016174">
    <property type="entry name" value="Di-haem_cyt_TM"/>
</dbReference>
<organism evidence="21 22">
    <name type="scientific">Leekyejoonella antrihumi</name>
    <dbReference type="NCBI Taxonomy" id="1660198"/>
    <lineage>
        <taxon>Bacteria</taxon>
        <taxon>Bacillati</taxon>
        <taxon>Actinomycetota</taxon>
        <taxon>Actinomycetes</taxon>
        <taxon>Micrococcales</taxon>
        <taxon>Dermacoccaceae</taxon>
        <taxon>Leekyejoonella</taxon>
    </lineage>
</organism>
<dbReference type="Gene3D" id="1.20.810.10">
    <property type="entry name" value="Cytochrome Bc1 Complex, Chain C"/>
    <property type="match status" value="1"/>
</dbReference>
<evidence type="ECO:0000256" key="4">
    <source>
        <dbReference type="ARBA" id="ARBA00016116"/>
    </source>
</evidence>
<feature type="transmembrane region" description="Helical" evidence="19">
    <location>
        <begin position="68"/>
        <end position="88"/>
    </location>
</feature>
<evidence type="ECO:0000256" key="12">
    <source>
        <dbReference type="ARBA" id="ARBA00022982"/>
    </source>
</evidence>
<dbReference type="GO" id="GO:0008121">
    <property type="term" value="F:quinol-cytochrome-c reductase activity"/>
    <property type="evidence" value="ECO:0007669"/>
    <property type="project" value="UniProtKB-EC"/>
</dbReference>
<feature type="region of interest" description="Disordered" evidence="18">
    <location>
        <begin position="1"/>
        <end position="29"/>
    </location>
</feature>
<dbReference type="InterPro" id="IPR005797">
    <property type="entry name" value="Cyt_b/b6_N"/>
</dbReference>
<keyword evidence="6" id="KW-1003">Cell membrane</keyword>
<evidence type="ECO:0000256" key="19">
    <source>
        <dbReference type="SAM" id="Phobius"/>
    </source>
</evidence>
<keyword evidence="11" id="KW-1278">Translocase</keyword>
<gene>
    <name evidence="21" type="ORF">FGL98_08035</name>
</gene>
<evidence type="ECO:0000313" key="21">
    <source>
        <dbReference type="EMBL" id="TWP36995.1"/>
    </source>
</evidence>
<evidence type="ECO:0000256" key="5">
    <source>
        <dbReference type="ARBA" id="ARBA00022448"/>
    </source>
</evidence>
<keyword evidence="9 19" id="KW-0812">Transmembrane</keyword>
<feature type="compositionally biased region" description="Polar residues" evidence="18">
    <location>
        <begin position="1"/>
        <end position="11"/>
    </location>
</feature>
<feature type="transmembrane region" description="Helical" evidence="19">
    <location>
        <begin position="229"/>
        <end position="254"/>
    </location>
</feature>
<dbReference type="AlphaFoldDB" id="A0A563E3K7"/>
<feature type="transmembrane region" description="Helical" evidence="19">
    <location>
        <begin position="283"/>
        <end position="303"/>
    </location>
</feature>
<proteinExistence type="predicted"/>
<dbReference type="SUPFAM" id="SSF81342">
    <property type="entry name" value="Transmembrane di-heme cytochromes"/>
    <property type="match status" value="1"/>
</dbReference>
<feature type="transmembrane region" description="Helical" evidence="19">
    <location>
        <begin position="436"/>
        <end position="455"/>
    </location>
</feature>
<keyword evidence="13 19" id="KW-1133">Transmembrane helix</keyword>
<comment type="subcellular location">
    <subcellularLocation>
        <location evidence="2">Cell membrane</location>
        <topology evidence="2">Multi-pass membrane protein</topology>
    </subcellularLocation>
</comment>
<dbReference type="InterPro" id="IPR027387">
    <property type="entry name" value="Cytb/b6-like_sf"/>
</dbReference>
<keyword evidence="10" id="KW-0479">Metal-binding</keyword>
<evidence type="ECO:0000256" key="3">
    <source>
        <dbReference type="ARBA" id="ARBA00012951"/>
    </source>
</evidence>
<evidence type="ECO:0000256" key="17">
    <source>
        <dbReference type="ARBA" id="ARBA00029568"/>
    </source>
</evidence>
<keyword evidence="14" id="KW-0408">Iron</keyword>
<accession>A0A563E3K7</accession>
<evidence type="ECO:0000256" key="16">
    <source>
        <dbReference type="ARBA" id="ARBA00029351"/>
    </source>
</evidence>
<evidence type="ECO:0000256" key="1">
    <source>
        <dbReference type="ARBA" id="ARBA00001971"/>
    </source>
</evidence>
<evidence type="ECO:0000256" key="6">
    <source>
        <dbReference type="ARBA" id="ARBA00022475"/>
    </source>
</evidence>
<evidence type="ECO:0000259" key="20">
    <source>
        <dbReference type="PROSITE" id="PS51002"/>
    </source>
</evidence>
<evidence type="ECO:0000256" key="13">
    <source>
        <dbReference type="ARBA" id="ARBA00022989"/>
    </source>
</evidence>
<dbReference type="FunFam" id="1.20.810.10:FF:000007">
    <property type="entry name" value="Ubiquinol-cytochrome C reductase B subunit"/>
    <property type="match status" value="1"/>
</dbReference>
<dbReference type="GO" id="GO:0022904">
    <property type="term" value="P:respiratory electron transport chain"/>
    <property type="evidence" value="ECO:0007669"/>
    <property type="project" value="InterPro"/>
</dbReference>
<keyword evidence="15 19" id="KW-0472">Membrane</keyword>
<dbReference type="OrthoDB" id="9804503at2"/>
<keyword evidence="12" id="KW-0249">Electron transport</keyword>
<keyword evidence="7" id="KW-0349">Heme</keyword>
<evidence type="ECO:0000256" key="15">
    <source>
        <dbReference type="ARBA" id="ARBA00023136"/>
    </source>
</evidence>
<evidence type="ECO:0000313" key="22">
    <source>
        <dbReference type="Proteomes" id="UP000320244"/>
    </source>
</evidence>
<evidence type="ECO:0000256" key="9">
    <source>
        <dbReference type="ARBA" id="ARBA00022692"/>
    </source>
</evidence>
<dbReference type="RefSeq" id="WP_146316238.1">
    <property type="nucleotide sequence ID" value="NZ_VCQV01000008.1"/>
</dbReference>
<dbReference type="GO" id="GO:0005886">
    <property type="term" value="C:plasma membrane"/>
    <property type="evidence" value="ECO:0007669"/>
    <property type="project" value="UniProtKB-SubCell"/>
</dbReference>
<reference evidence="21 22" key="1">
    <citation type="submission" date="2019-05" db="EMBL/GenBank/DDBJ databases">
        <authorList>
            <person name="Lee S.D."/>
        </authorList>
    </citation>
    <scope>NUCLEOTIDE SEQUENCE [LARGE SCALE GENOMIC DNA]</scope>
    <source>
        <strain evidence="21 22">C5-26</strain>
    </source>
</reference>
<evidence type="ECO:0000256" key="7">
    <source>
        <dbReference type="ARBA" id="ARBA00022617"/>
    </source>
</evidence>
<dbReference type="Pfam" id="PF13631">
    <property type="entry name" value="Cytochrom_B_N_2"/>
    <property type="match status" value="1"/>
</dbReference>
<dbReference type="GO" id="GO:0046872">
    <property type="term" value="F:metal ion binding"/>
    <property type="evidence" value="ECO:0007669"/>
    <property type="project" value="UniProtKB-KW"/>
</dbReference>
<reference evidence="21 22" key="2">
    <citation type="submission" date="2019-08" db="EMBL/GenBank/DDBJ databases">
        <title>Jejuicoccus antrihumi gen. nov., sp. nov., a new member of the family Dermacoccaceae isolated from a cave.</title>
        <authorList>
            <person name="Schumann P."/>
            <person name="Kim I.S."/>
        </authorList>
    </citation>
    <scope>NUCLEOTIDE SEQUENCE [LARGE SCALE GENOMIC DNA]</scope>
    <source>
        <strain evidence="21 22">C5-26</strain>
    </source>
</reference>
<sequence length="605" mass="66557">MTTLNEDTSGRSADALRADDTTEAPTGNGGAIGGVANWVDERTGAAKGVRFLMKKVFPDHWSFMLGEIAMYSLIIVLITGTFLTFWFVPSMSESVYNGPYVPLRGITMSDAFKSTVDISLDVRGGLLIRQIHHWSALIFIVAIMLHMFRVFFTGAFRKPREINWIIGLVLSMLVLVEGFIGYSLPDDVLSGTGVRAAQGFMLSIPIVGSYIAYFLFGGGFPGTAIIPRFFTIHVLLLPAIIVGLFTAHIILVMVHKHTQYPGPGKTDKNVVGFPLMPVYTAKAGGFFFVVFGVTALIAGLVTIDPIWMYGPYEPTMITAGSQPDWFMGFADGALRLLPGFLEFTLLGHTWSFNVMLGAILLIPILWTLMGVYPFVESWVTGDKREHHVLDRPRNVPTRTGLGMAAIAFYAVLFGAAGNDIIAIKLHLSIDDITNTLRIMLVAAPVIVFWVTKRVCLSLQRKDRDLVLHGKETGRIVRTAEGRFFEAHEPLDEYERWRLVSFEAHRPIAAPAETDENGVRSKTASADRTRARLSQFFFNDRIEPVTPLELAAAHHDGQADEALAPLEAAALEDAHPGEFGGHLHGGAEEIEEHNAYAHQQGSDDDA</sequence>
<comment type="cofactor">
    <cofactor evidence="1">
        <name>heme</name>
        <dbReference type="ChEBI" id="CHEBI:30413"/>
    </cofactor>
</comment>
<dbReference type="PANTHER" id="PTHR19271">
    <property type="entry name" value="CYTOCHROME B"/>
    <property type="match status" value="1"/>
</dbReference>
<feature type="transmembrane region" description="Helical" evidence="19">
    <location>
        <begin position="196"/>
        <end position="217"/>
    </location>
</feature>
<dbReference type="PROSITE" id="PS51002">
    <property type="entry name" value="CYTB_NTER"/>
    <property type="match status" value="1"/>
</dbReference>
<dbReference type="EC" id="7.1.1.8" evidence="3"/>
<protein>
    <recommendedName>
        <fullName evidence="4">Cytochrome bc1 complex cytochrome b subunit</fullName>
        <ecNumber evidence="3">7.1.1.8</ecNumber>
    </recommendedName>
    <alternativeName>
        <fullName evidence="17">Cytochrome bc1 reductase complex subunit QcrB</fullName>
    </alternativeName>
</protein>
<evidence type="ECO:0000256" key="14">
    <source>
        <dbReference type="ARBA" id="ARBA00023004"/>
    </source>
</evidence>
<name>A0A563E3K7_9MICO</name>
<keyword evidence="8" id="KW-0679">Respiratory chain</keyword>
<dbReference type="EMBL" id="VCQV01000008">
    <property type="protein sequence ID" value="TWP36995.1"/>
    <property type="molecule type" value="Genomic_DNA"/>
</dbReference>
<evidence type="ECO:0000256" key="18">
    <source>
        <dbReference type="SAM" id="MobiDB-lite"/>
    </source>
</evidence>
<evidence type="ECO:0000256" key="2">
    <source>
        <dbReference type="ARBA" id="ARBA00004651"/>
    </source>
</evidence>
<feature type="transmembrane region" description="Helical" evidence="19">
    <location>
        <begin position="131"/>
        <end position="152"/>
    </location>
</feature>
<dbReference type="GO" id="GO:0016491">
    <property type="term" value="F:oxidoreductase activity"/>
    <property type="evidence" value="ECO:0007669"/>
    <property type="project" value="InterPro"/>
</dbReference>
<keyword evidence="5" id="KW-0813">Transport</keyword>
<feature type="region of interest" description="Disordered" evidence="18">
    <location>
        <begin position="574"/>
        <end position="605"/>
    </location>
</feature>
<keyword evidence="22" id="KW-1185">Reference proteome</keyword>
<comment type="caution">
    <text evidence="21">The sequence shown here is derived from an EMBL/GenBank/DDBJ whole genome shotgun (WGS) entry which is preliminary data.</text>
</comment>
<dbReference type="Proteomes" id="UP000320244">
    <property type="component" value="Unassembled WGS sequence"/>
</dbReference>
<evidence type="ECO:0000256" key="8">
    <source>
        <dbReference type="ARBA" id="ARBA00022660"/>
    </source>
</evidence>